<protein>
    <submittedName>
        <fullName evidence="2">CoA transferase</fullName>
    </submittedName>
</protein>
<proteinExistence type="predicted"/>
<evidence type="ECO:0000313" key="3">
    <source>
        <dbReference type="Proteomes" id="UP000523447"/>
    </source>
</evidence>
<gene>
    <name evidence="2" type="ORF">HGA07_18895</name>
</gene>
<dbReference type="Gene3D" id="3.40.50.10540">
    <property type="entry name" value="Crotonobetainyl-coa:carnitine coa-transferase, domain 1"/>
    <property type="match status" value="1"/>
</dbReference>
<reference evidence="2 3" key="1">
    <citation type="submission" date="2020-04" db="EMBL/GenBank/DDBJ databases">
        <title>MicrobeNet Type strains.</title>
        <authorList>
            <person name="Nicholson A.C."/>
        </authorList>
    </citation>
    <scope>NUCLEOTIDE SEQUENCE [LARGE SCALE GENOMIC DNA]</scope>
    <source>
        <strain evidence="2 3">DSM 44445</strain>
    </source>
</reference>
<dbReference type="SUPFAM" id="SSF89796">
    <property type="entry name" value="CoA-transferase family III (CaiB/BaiF)"/>
    <property type="match status" value="1"/>
</dbReference>
<dbReference type="Gene3D" id="3.30.1540.10">
    <property type="entry name" value="formyl-coa transferase, domain 3"/>
    <property type="match status" value="1"/>
</dbReference>
<dbReference type="InterPro" id="IPR044855">
    <property type="entry name" value="CoA-Trfase_III_dom3_sf"/>
</dbReference>
<dbReference type="InterPro" id="IPR003673">
    <property type="entry name" value="CoA-Trfase_fam_III"/>
</dbReference>
<keyword evidence="1 2" id="KW-0808">Transferase</keyword>
<dbReference type="RefSeq" id="WP_040721658.1">
    <property type="nucleotide sequence ID" value="NZ_CAWPHS010000013.1"/>
</dbReference>
<organism evidence="2 3">
    <name type="scientific">Nocardia veterana</name>
    <dbReference type="NCBI Taxonomy" id="132249"/>
    <lineage>
        <taxon>Bacteria</taxon>
        <taxon>Bacillati</taxon>
        <taxon>Actinomycetota</taxon>
        <taxon>Actinomycetes</taxon>
        <taxon>Mycobacteriales</taxon>
        <taxon>Nocardiaceae</taxon>
        <taxon>Nocardia</taxon>
    </lineage>
</organism>
<evidence type="ECO:0000313" key="2">
    <source>
        <dbReference type="EMBL" id="NKY87690.1"/>
    </source>
</evidence>
<evidence type="ECO:0000256" key="1">
    <source>
        <dbReference type="ARBA" id="ARBA00022679"/>
    </source>
</evidence>
<dbReference type="EMBL" id="JAAXPE010000020">
    <property type="protein sequence ID" value="NKY87690.1"/>
    <property type="molecule type" value="Genomic_DNA"/>
</dbReference>
<keyword evidence="3" id="KW-1185">Reference proteome</keyword>
<sequence length="406" mass="43010">MSTRGPLHGIRVLDFGQYIAGPSAGQTLADLGADVVKVESLRGDQARGVGTFGRAMVQAYNRDKRSLAIDLARPEGKGVLHALLERADVLIQNFRADSAERMGLGAESLRAQYPRLIYAGITGFGTRGPSRRRPGLDIAAQAEFGLMHTTGPADGSPQRVGFAVADVSAANALAMGILAALYERHSTGRGAQVETSLMEAVLSMQAATWGEYQLTGIPLRRKGNGQANAAPAADLLEVADGAVVLSAYTDDKWAALCTLIDRPDMIEDPRFADNPARVRNRGELLAALNDAFAGMTREQATKLLQSAGIVCGAVRAFDEVAVDPDVSAAGVLVSVAGRDGGEITFPGCPFTIDGRRRTVSRPAPAVGEDSARILREVGYSDEDITVLVEAGVISALDHRPMERRYA</sequence>
<name>A0A7X6LZU7_9NOCA</name>
<comment type="caution">
    <text evidence="2">The sequence shown here is derived from an EMBL/GenBank/DDBJ whole genome shotgun (WGS) entry which is preliminary data.</text>
</comment>
<accession>A0A7X6LZU7</accession>
<dbReference type="PANTHER" id="PTHR48207">
    <property type="entry name" value="SUCCINATE--HYDROXYMETHYLGLUTARATE COA-TRANSFERASE"/>
    <property type="match status" value="1"/>
</dbReference>
<dbReference type="Pfam" id="PF02515">
    <property type="entry name" value="CoA_transf_3"/>
    <property type="match status" value="1"/>
</dbReference>
<dbReference type="PANTHER" id="PTHR48207:SF3">
    <property type="entry name" value="SUCCINATE--HYDROXYMETHYLGLUTARATE COA-TRANSFERASE"/>
    <property type="match status" value="1"/>
</dbReference>
<dbReference type="InterPro" id="IPR023606">
    <property type="entry name" value="CoA-Trfase_III_dom_1_sf"/>
</dbReference>
<dbReference type="Proteomes" id="UP000523447">
    <property type="component" value="Unassembled WGS sequence"/>
</dbReference>
<dbReference type="GO" id="GO:0008410">
    <property type="term" value="F:CoA-transferase activity"/>
    <property type="evidence" value="ECO:0007669"/>
    <property type="project" value="TreeGrafter"/>
</dbReference>
<dbReference type="AlphaFoldDB" id="A0A7X6LZU7"/>
<dbReference type="InterPro" id="IPR050483">
    <property type="entry name" value="CoA-transferase_III_domain"/>
</dbReference>